<dbReference type="SUPFAM" id="SSF55347">
    <property type="entry name" value="Glyceraldehyde-3-phosphate dehydrogenase-like, C-terminal domain"/>
    <property type="match status" value="1"/>
</dbReference>
<dbReference type="InterPro" id="IPR000683">
    <property type="entry name" value="Gfo/Idh/MocA-like_OxRdtase_N"/>
</dbReference>
<dbReference type="Pfam" id="PF19051">
    <property type="entry name" value="GFO_IDH_MocA_C2"/>
    <property type="match status" value="1"/>
</dbReference>
<dbReference type="Proteomes" id="UP000289859">
    <property type="component" value="Unassembled WGS sequence"/>
</dbReference>
<keyword evidence="4" id="KW-1185">Reference proteome</keyword>
<feature type="domain" description="Gfo/Idh/MocA-like oxidoreductase bacterial type C-terminal" evidence="2">
    <location>
        <begin position="194"/>
        <end position="274"/>
    </location>
</feature>
<dbReference type="InterPro" id="IPR050463">
    <property type="entry name" value="Gfo/Idh/MocA_oxidrdct_glycsds"/>
</dbReference>
<dbReference type="InterPro" id="IPR043906">
    <property type="entry name" value="Gfo/Idh/MocA_OxRdtase_bact_C"/>
</dbReference>
<feature type="domain" description="Gfo/Idh/MocA-like oxidoreductase N-terminal" evidence="1">
    <location>
        <begin position="49"/>
        <end position="169"/>
    </location>
</feature>
<comment type="caution">
    <text evidence="3">The sequence shown here is derived from an EMBL/GenBank/DDBJ whole genome shotgun (WGS) entry which is preliminary data.</text>
</comment>
<evidence type="ECO:0000259" key="1">
    <source>
        <dbReference type="Pfam" id="PF01408"/>
    </source>
</evidence>
<organism evidence="3 4">
    <name type="scientific">Leeuwenhoekiella polynyae</name>
    <dbReference type="NCBI Taxonomy" id="1550906"/>
    <lineage>
        <taxon>Bacteria</taxon>
        <taxon>Pseudomonadati</taxon>
        <taxon>Bacteroidota</taxon>
        <taxon>Flavobacteriia</taxon>
        <taxon>Flavobacteriales</taxon>
        <taxon>Flavobacteriaceae</taxon>
        <taxon>Leeuwenhoekiella</taxon>
    </lineage>
</organism>
<dbReference type="AlphaFoldDB" id="A0A4Q0NNK4"/>
<protein>
    <submittedName>
        <fullName evidence="3">Putative dehydrogenase</fullName>
    </submittedName>
</protein>
<dbReference type="OrthoDB" id="726883at2"/>
<dbReference type="Pfam" id="PF01408">
    <property type="entry name" value="GFO_IDH_MocA"/>
    <property type="match status" value="1"/>
</dbReference>
<name>A0A4Q0NNK4_9FLAO</name>
<reference evidence="3 4" key="1">
    <citation type="submission" date="2018-07" db="EMBL/GenBank/DDBJ databases">
        <title>Leeuwenhoekiella genomics.</title>
        <authorList>
            <person name="Tahon G."/>
            <person name="Willems A."/>
        </authorList>
    </citation>
    <scope>NUCLEOTIDE SEQUENCE [LARGE SCALE GENOMIC DNA]</scope>
    <source>
        <strain evidence="3 4">LMG 29608</strain>
    </source>
</reference>
<dbReference type="PROSITE" id="PS51318">
    <property type="entry name" value="TAT"/>
    <property type="match status" value="1"/>
</dbReference>
<dbReference type="EMBL" id="QOVK01000036">
    <property type="protein sequence ID" value="RXG11507.1"/>
    <property type="molecule type" value="Genomic_DNA"/>
</dbReference>
<dbReference type="InterPro" id="IPR006311">
    <property type="entry name" value="TAT_signal"/>
</dbReference>
<evidence type="ECO:0000313" key="3">
    <source>
        <dbReference type="EMBL" id="RXG11507.1"/>
    </source>
</evidence>
<dbReference type="SUPFAM" id="SSF51735">
    <property type="entry name" value="NAD(P)-binding Rossmann-fold domains"/>
    <property type="match status" value="1"/>
</dbReference>
<dbReference type="PANTHER" id="PTHR43818:SF10">
    <property type="entry name" value="NADH-DEPENDENT DEHYDROGENASE-RELATED"/>
    <property type="match status" value="1"/>
</dbReference>
<proteinExistence type="predicted"/>
<dbReference type="Gene3D" id="3.40.50.720">
    <property type="entry name" value="NAD(P)-binding Rossmann-like Domain"/>
    <property type="match status" value="1"/>
</dbReference>
<accession>A0A4Q0NNK4</accession>
<dbReference type="PANTHER" id="PTHR43818">
    <property type="entry name" value="BCDNA.GH03377"/>
    <property type="match status" value="1"/>
</dbReference>
<gene>
    <name evidence="3" type="ORF">DSM02_4081</name>
</gene>
<evidence type="ECO:0000259" key="2">
    <source>
        <dbReference type="Pfam" id="PF19051"/>
    </source>
</evidence>
<evidence type="ECO:0000313" key="4">
    <source>
        <dbReference type="Proteomes" id="UP000289859"/>
    </source>
</evidence>
<dbReference type="RefSeq" id="WP_128767243.1">
    <property type="nucleotide sequence ID" value="NZ_JBHUOO010000021.1"/>
</dbReference>
<sequence>MAEQNNKRRDFLKKSGVGALGLMTSGTILAAEDLPNVKKSTSSDKSEIIRTAHIGVGGMGAEDLKAMASHPQVKVTALCDVDAINLATAHKNHPEARIFFDYRAMLKELGDEIDAVVVSTPDHSHAPAALLAMKNQKPVYCQKPLTHYVSESREMRKMAADKNLVTQMGIQVHSFYDYKLATLLIQSGIIGKVHTVYAWSPKNWGYNGPEPEGSDPVPPQLDWNFWLGTAQERPYKDGFYHPGNWRKLVDYGCATLGDMGVHIFDTPYNALALDVPRTIKTDCRPPNDFGYPEQNTVTYEFSGTKYTTDSLKWVWSDGPGAPILNEDLILPDSETTNSKTNSAKNQSLADKTSLDAGLADEGKLPEQGAMFVGKKGRLLLPHFMQLPVKIKNGKYVNINKEITKISEEYQLEAPVRDYQSESPKHYHEFIDACLGKGKTSAPFDYGSRLTETILLGVIAGRFPNQTLHWDTENARFKEEEANQYLEGTYRDF</sequence>
<dbReference type="GO" id="GO:0000166">
    <property type="term" value="F:nucleotide binding"/>
    <property type="evidence" value="ECO:0007669"/>
    <property type="project" value="InterPro"/>
</dbReference>
<dbReference type="Gene3D" id="3.30.360.10">
    <property type="entry name" value="Dihydrodipicolinate Reductase, domain 2"/>
    <property type="match status" value="1"/>
</dbReference>
<dbReference type="InterPro" id="IPR036291">
    <property type="entry name" value="NAD(P)-bd_dom_sf"/>
</dbReference>